<name>A0AAX4NGL3_9ARCH</name>
<keyword evidence="6" id="KW-1185">Reference proteome</keyword>
<reference evidence="5 6" key="1">
    <citation type="submission" date="2023-09" db="EMBL/GenBank/DDBJ databases">
        <authorList>
            <person name="Golyshina O.V."/>
            <person name="Lunev E.A."/>
            <person name="Bargiela R."/>
            <person name="Gaines M.C."/>
            <person name="Daum B."/>
            <person name="Bale N.J."/>
            <person name="Koenen M."/>
            <person name="Sinninghe Damst J.S."/>
            <person name="Yakimov M."/>
            <person name="Golyshin P.N."/>
        </authorList>
    </citation>
    <scope>NUCLEOTIDE SEQUENCE [LARGE SCALE GENOMIC DNA]</scope>
    <source>
        <strain evidence="5 6">M1</strain>
    </source>
</reference>
<sequence>MVDNKTLFTGKASLYSKYRPVYPKEFLEILRREIGFDQKWVVADIGSGTGILSRLFLENGNQVHCVEPNDDMRNESIKFNAGFSNCTTINGRAENSGLEADSINLVVAGQSFHWFNPVAAKKEFERILKPGGFTALIWNNRSGRENGLINEYDSICSKYSHSYHGTGNTRIEKETFNTFFHKGYKMLEISNDQKLNLDGLLGRYMSSSYALSPGESKYEDAVESLKKLFGKFQENGFVVIEYKTQIFFGQLK</sequence>
<organism evidence="5 6">
    <name type="scientific">Oxyplasma meridianum</name>
    <dbReference type="NCBI Taxonomy" id="3073602"/>
    <lineage>
        <taxon>Archaea</taxon>
        <taxon>Methanobacteriati</taxon>
        <taxon>Thermoplasmatota</taxon>
        <taxon>Thermoplasmata</taxon>
        <taxon>Thermoplasmatales</taxon>
        <taxon>Thermoplasmataceae</taxon>
        <taxon>Oxyplasma</taxon>
    </lineage>
</organism>
<comment type="similarity">
    <text evidence="1">Belongs to the methyltransferase superfamily.</text>
</comment>
<dbReference type="GeneID" id="95967398"/>
<proteinExistence type="inferred from homology"/>
<dbReference type="GO" id="GO:0008757">
    <property type="term" value="F:S-adenosylmethionine-dependent methyltransferase activity"/>
    <property type="evidence" value="ECO:0007669"/>
    <property type="project" value="InterPro"/>
</dbReference>
<evidence type="ECO:0000259" key="4">
    <source>
        <dbReference type="Pfam" id="PF08241"/>
    </source>
</evidence>
<evidence type="ECO:0000256" key="1">
    <source>
        <dbReference type="ARBA" id="ARBA00008361"/>
    </source>
</evidence>
<protein>
    <submittedName>
        <fullName evidence="5">Class I SAM-dependent methyltransferase</fullName>
    </submittedName>
</protein>
<keyword evidence="2 5" id="KW-0489">Methyltransferase</keyword>
<dbReference type="RefSeq" id="WP_393972065.1">
    <property type="nucleotide sequence ID" value="NZ_CP133772.1"/>
</dbReference>
<dbReference type="SUPFAM" id="SSF53335">
    <property type="entry name" value="S-adenosyl-L-methionine-dependent methyltransferases"/>
    <property type="match status" value="1"/>
</dbReference>
<dbReference type="Pfam" id="PF08241">
    <property type="entry name" value="Methyltransf_11"/>
    <property type="match status" value="1"/>
</dbReference>
<dbReference type="GO" id="GO:0032259">
    <property type="term" value="P:methylation"/>
    <property type="evidence" value="ECO:0007669"/>
    <property type="project" value="UniProtKB-KW"/>
</dbReference>
<dbReference type="Gene3D" id="3.40.50.150">
    <property type="entry name" value="Vaccinia Virus protein VP39"/>
    <property type="match status" value="1"/>
</dbReference>
<dbReference type="EMBL" id="CP133772">
    <property type="protein sequence ID" value="WYY00113.1"/>
    <property type="molecule type" value="Genomic_DNA"/>
</dbReference>
<feature type="domain" description="Methyltransferase type 11" evidence="4">
    <location>
        <begin position="44"/>
        <end position="135"/>
    </location>
</feature>
<evidence type="ECO:0000256" key="3">
    <source>
        <dbReference type="ARBA" id="ARBA00022679"/>
    </source>
</evidence>
<dbReference type="PANTHER" id="PTHR44942">
    <property type="entry name" value="METHYLTRANSF_11 DOMAIN-CONTAINING PROTEIN"/>
    <property type="match status" value="1"/>
</dbReference>
<dbReference type="KEGG" id="omr:OXIME_000668"/>
<dbReference type="PANTHER" id="PTHR44942:SF4">
    <property type="entry name" value="METHYLTRANSFERASE TYPE 11 DOMAIN-CONTAINING PROTEIN"/>
    <property type="match status" value="1"/>
</dbReference>
<dbReference type="InterPro" id="IPR029063">
    <property type="entry name" value="SAM-dependent_MTases_sf"/>
</dbReference>
<dbReference type="InterPro" id="IPR051052">
    <property type="entry name" value="Diverse_substrate_MTase"/>
</dbReference>
<gene>
    <name evidence="5" type="ORF">OXIME_000668</name>
</gene>
<dbReference type="Proteomes" id="UP001451606">
    <property type="component" value="Chromosome"/>
</dbReference>
<evidence type="ECO:0000313" key="6">
    <source>
        <dbReference type="Proteomes" id="UP001451606"/>
    </source>
</evidence>
<evidence type="ECO:0000313" key="5">
    <source>
        <dbReference type="EMBL" id="WYY00113.1"/>
    </source>
</evidence>
<dbReference type="AlphaFoldDB" id="A0AAX4NGL3"/>
<accession>A0AAX4NGL3</accession>
<dbReference type="CDD" id="cd02440">
    <property type="entry name" value="AdoMet_MTases"/>
    <property type="match status" value="1"/>
</dbReference>
<dbReference type="InterPro" id="IPR013216">
    <property type="entry name" value="Methyltransf_11"/>
</dbReference>
<evidence type="ECO:0000256" key="2">
    <source>
        <dbReference type="ARBA" id="ARBA00022603"/>
    </source>
</evidence>
<keyword evidence="3" id="KW-0808">Transferase</keyword>